<feature type="region of interest" description="Disordered" evidence="1">
    <location>
        <begin position="107"/>
        <end position="129"/>
    </location>
</feature>
<reference evidence="2 3" key="1">
    <citation type="submission" date="2015-03" db="EMBL/GenBank/DDBJ databases">
        <title>RNA-seq based gene annotation and comparative genomics of four Zymoseptoria species reveal species-specific pathogenicity related genes and transposable element activity.</title>
        <authorList>
            <person name="Grandaubert J."/>
            <person name="Bhattacharyya A."/>
            <person name="Stukenbrock E.H."/>
        </authorList>
    </citation>
    <scope>NUCLEOTIDE SEQUENCE [LARGE SCALE GENOMIC DNA]</scope>
    <source>
        <strain evidence="2 3">Zb18110</strain>
    </source>
</reference>
<feature type="compositionally biased region" description="Polar residues" evidence="1">
    <location>
        <begin position="118"/>
        <end position="129"/>
    </location>
</feature>
<evidence type="ECO:0000313" key="3">
    <source>
        <dbReference type="Proteomes" id="UP000033647"/>
    </source>
</evidence>
<dbReference type="STRING" id="1047168.A0A0F4GKH9"/>
<proteinExistence type="predicted"/>
<accession>A0A0F4GKH9</accession>
<dbReference type="EMBL" id="LAFY01000472">
    <property type="protein sequence ID" value="KJX97572.1"/>
    <property type="molecule type" value="Genomic_DNA"/>
</dbReference>
<keyword evidence="3" id="KW-1185">Reference proteome</keyword>
<dbReference type="Proteomes" id="UP000033647">
    <property type="component" value="Unassembled WGS sequence"/>
</dbReference>
<dbReference type="AlphaFoldDB" id="A0A0F4GKH9"/>
<gene>
    <name evidence="2" type="ORF">TI39_contig480g00002</name>
</gene>
<organism evidence="2 3">
    <name type="scientific">Zymoseptoria brevis</name>
    <dbReference type="NCBI Taxonomy" id="1047168"/>
    <lineage>
        <taxon>Eukaryota</taxon>
        <taxon>Fungi</taxon>
        <taxon>Dikarya</taxon>
        <taxon>Ascomycota</taxon>
        <taxon>Pezizomycotina</taxon>
        <taxon>Dothideomycetes</taxon>
        <taxon>Dothideomycetidae</taxon>
        <taxon>Mycosphaerellales</taxon>
        <taxon>Mycosphaerellaceae</taxon>
        <taxon>Zymoseptoria</taxon>
    </lineage>
</organism>
<name>A0A0F4GKH9_9PEZI</name>
<evidence type="ECO:0000256" key="1">
    <source>
        <dbReference type="SAM" id="MobiDB-lite"/>
    </source>
</evidence>
<evidence type="ECO:0000313" key="2">
    <source>
        <dbReference type="EMBL" id="KJX97572.1"/>
    </source>
</evidence>
<protein>
    <submittedName>
        <fullName evidence="2">Uncharacterized protein</fullName>
    </submittedName>
</protein>
<dbReference type="OrthoDB" id="3902208at2759"/>
<comment type="caution">
    <text evidence="2">The sequence shown here is derived from an EMBL/GenBank/DDBJ whole genome shotgun (WGS) entry which is preliminary data.</text>
</comment>
<sequence length="129" mass="14081">MHDLRHAQLPSAHAVHDDLPGFFSLHKHVMCFVQAVAMCSYLYIDPLADRIGPLSFIGDPLGHILYFALSPFGYVLKAIGNPNGEALLKVQDQAAKELKYIEDVEGKRKSEVGRSTGVKPQTAGNPLGL</sequence>